<sequence>MFTVIIATHDRPLLLRRALQSLIDQTWQDFTVIVVSDSATYMPPFEELSALHGRYVHVIRSGAPGPAESRNIGLSLAKSRYVMFLDDDDTLEPTHLDALARSIGTDEPEILFCDFKVCYEDRTTHPPRTTSIETVRIGDVDADSVYVRNRVPNSCIAYREDVVAHVRYATDLEIYEDWDFLLACLSGRAMVHAPLSSVVIHKSPAGAQENMRRGNTRDDLIASTMLALYQRHPAPNTDVRLNRQRLMASAGIVLDLDYF</sequence>
<gene>
    <name evidence="2" type="ORF">GEM_0145</name>
</gene>
<dbReference type="GO" id="GO:0016740">
    <property type="term" value="F:transferase activity"/>
    <property type="evidence" value="ECO:0007669"/>
    <property type="project" value="UniProtKB-KW"/>
</dbReference>
<dbReference type="CDD" id="cd00761">
    <property type="entry name" value="Glyco_tranf_GTA_type"/>
    <property type="match status" value="1"/>
</dbReference>
<dbReference type="KEGG" id="bct:GEM_0145"/>
<dbReference type="Proteomes" id="UP000032866">
    <property type="component" value="Chromosome 1"/>
</dbReference>
<name>A0A9W3P7S0_BURCE</name>
<dbReference type="AlphaFoldDB" id="A0A9W3P7S0"/>
<reference evidence="2 3" key="1">
    <citation type="journal article" date="2012" name="J. Bacteriol.">
        <title>Complete Genome Sequence of Burkholderia sp. Strain GG4, a Betaproteobacterium That Reduces 3-Oxo-N-Acylhomoserine Lactones and Produces Different N-Acylhomoserine Lactones.</title>
        <authorList>
            <person name="Hong K.W."/>
            <person name="Koh C.L."/>
            <person name="Sam C.K."/>
            <person name="Yin W.F."/>
            <person name="Chan K.G."/>
        </authorList>
    </citation>
    <scope>NUCLEOTIDE SEQUENCE [LARGE SCALE GENOMIC DNA]</scope>
    <source>
        <strain evidence="2 3">GG4</strain>
    </source>
</reference>
<dbReference type="PANTHER" id="PTHR43685:SF2">
    <property type="entry name" value="GLYCOSYLTRANSFERASE 2-LIKE DOMAIN-CONTAINING PROTEIN"/>
    <property type="match status" value="1"/>
</dbReference>
<evidence type="ECO:0000313" key="2">
    <source>
        <dbReference type="EMBL" id="AFQ46605.1"/>
    </source>
</evidence>
<dbReference type="Gene3D" id="3.90.550.10">
    <property type="entry name" value="Spore Coat Polysaccharide Biosynthesis Protein SpsA, Chain A"/>
    <property type="match status" value="1"/>
</dbReference>
<proteinExistence type="predicted"/>
<dbReference type="InterPro" id="IPR029044">
    <property type="entry name" value="Nucleotide-diphossugar_trans"/>
</dbReference>
<feature type="domain" description="Glycosyltransferase 2-like" evidence="1">
    <location>
        <begin position="3"/>
        <end position="130"/>
    </location>
</feature>
<protein>
    <submittedName>
        <fullName evidence="2">Glycosyl transferase family protein</fullName>
    </submittedName>
</protein>
<accession>A0A9W3P7S0</accession>
<dbReference type="InterPro" id="IPR050834">
    <property type="entry name" value="Glycosyltransf_2"/>
</dbReference>
<evidence type="ECO:0000259" key="1">
    <source>
        <dbReference type="Pfam" id="PF00535"/>
    </source>
</evidence>
<dbReference type="Pfam" id="PF00535">
    <property type="entry name" value="Glycos_transf_2"/>
    <property type="match status" value="1"/>
</dbReference>
<dbReference type="SUPFAM" id="SSF53448">
    <property type="entry name" value="Nucleotide-diphospho-sugar transferases"/>
    <property type="match status" value="1"/>
</dbReference>
<dbReference type="PANTHER" id="PTHR43685">
    <property type="entry name" value="GLYCOSYLTRANSFERASE"/>
    <property type="match status" value="1"/>
</dbReference>
<dbReference type="RefSeq" id="WP_014895543.1">
    <property type="nucleotide sequence ID" value="NC_018513.1"/>
</dbReference>
<dbReference type="InterPro" id="IPR001173">
    <property type="entry name" value="Glyco_trans_2-like"/>
</dbReference>
<evidence type="ECO:0000313" key="3">
    <source>
        <dbReference type="Proteomes" id="UP000032866"/>
    </source>
</evidence>
<keyword evidence="2" id="KW-0808">Transferase</keyword>
<dbReference type="EMBL" id="CP003774">
    <property type="protein sequence ID" value="AFQ46605.1"/>
    <property type="molecule type" value="Genomic_DNA"/>
</dbReference>
<organism evidence="2 3">
    <name type="scientific">Burkholderia cepacia GG4</name>
    <dbReference type="NCBI Taxonomy" id="1009846"/>
    <lineage>
        <taxon>Bacteria</taxon>
        <taxon>Pseudomonadati</taxon>
        <taxon>Pseudomonadota</taxon>
        <taxon>Betaproteobacteria</taxon>
        <taxon>Burkholderiales</taxon>
        <taxon>Burkholderiaceae</taxon>
        <taxon>Burkholderia</taxon>
        <taxon>Burkholderia cepacia complex</taxon>
    </lineage>
</organism>